<organism evidence="1 2">
    <name type="scientific">Babesia ovata</name>
    <dbReference type="NCBI Taxonomy" id="189622"/>
    <lineage>
        <taxon>Eukaryota</taxon>
        <taxon>Sar</taxon>
        <taxon>Alveolata</taxon>
        <taxon>Apicomplexa</taxon>
        <taxon>Aconoidasida</taxon>
        <taxon>Piroplasmida</taxon>
        <taxon>Babesiidae</taxon>
        <taxon>Babesia</taxon>
    </lineage>
</organism>
<proteinExistence type="predicted"/>
<dbReference type="VEuPathDB" id="PiroplasmaDB:BOVATA_024490"/>
<evidence type="ECO:0000313" key="1">
    <source>
        <dbReference type="EMBL" id="GBE60956.1"/>
    </source>
</evidence>
<name>A0A2H6KD77_9APIC</name>
<dbReference type="Proteomes" id="UP000236319">
    <property type="component" value="Unassembled WGS sequence"/>
</dbReference>
<reference evidence="1 2" key="1">
    <citation type="journal article" date="2017" name="BMC Genomics">
        <title>Whole-genome assembly of Babesia ovata and comparative genomics between closely related pathogens.</title>
        <authorList>
            <person name="Yamagishi J."/>
            <person name="Asada M."/>
            <person name="Hakimi H."/>
            <person name="Tanaka T.Q."/>
            <person name="Sugimoto C."/>
            <person name="Kawazu S."/>
        </authorList>
    </citation>
    <scope>NUCLEOTIDE SEQUENCE [LARGE SCALE GENOMIC DNA]</scope>
    <source>
        <strain evidence="1 2">Miyake</strain>
    </source>
</reference>
<comment type="caution">
    <text evidence="1">The sequence shown here is derived from an EMBL/GenBank/DDBJ whole genome shotgun (WGS) entry which is preliminary data.</text>
</comment>
<dbReference type="RefSeq" id="XP_028867199.1">
    <property type="nucleotide sequence ID" value="XM_029011366.1"/>
</dbReference>
<accession>A0A2H6KD77</accession>
<dbReference type="EMBL" id="BDSA01000002">
    <property type="protein sequence ID" value="GBE60956.1"/>
    <property type="molecule type" value="Genomic_DNA"/>
</dbReference>
<protein>
    <submittedName>
        <fullName evidence="1">Uncharacterized protein</fullName>
    </submittedName>
</protein>
<sequence>MALLYDGNISSVALTRWWYVSRKDHRLRAEVNQAHHVSPREVDSLRVPIAATQKVGAASDADYGVPIQRTRTQRAPNGHPACLLKQNTGRRSPDCGESVLICSQVAGCLASAEVAADGAQNVFLRATRKVGGSWPRRLDSRRRRCWCTRGNRNRGFRVGGRLVRSAEVERRLDPHKPILVRQRDAIWVRLQLFDDGVQDVVAHNGANVGIHLGVLKLVVEKFSDNPPNAVSLLRRGVRIASQHLKQVKQRRPVGPARSAG</sequence>
<dbReference type="AlphaFoldDB" id="A0A2H6KD77"/>
<keyword evidence="2" id="KW-1185">Reference proteome</keyword>
<dbReference type="OrthoDB" id="10628953at2759"/>
<gene>
    <name evidence="1" type="ORF">BOVATA_024490</name>
</gene>
<evidence type="ECO:0000313" key="2">
    <source>
        <dbReference type="Proteomes" id="UP000236319"/>
    </source>
</evidence>
<dbReference type="GeneID" id="39874726"/>